<comment type="cofactor">
    <cofactor evidence="1 10">
        <name>pyridoxal 5'-phosphate</name>
        <dbReference type="ChEBI" id="CHEBI:597326"/>
    </cofactor>
</comment>
<evidence type="ECO:0000256" key="3">
    <source>
        <dbReference type="ARBA" id="ARBA00022576"/>
    </source>
</evidence>
<evidence type="ECO:0000256" key="8">
    <source>
        <dbReference type="PIRSR" id="PIRSR006468-1"/>
    </source>
</evidence>
<dbReference type="PANTHER" id="PTHR11825:SF44">
    <property type="entry name" value="BRANCHED-CHAIN-AMINO-ACID AMINOTRANSFERASE"/>
    <property type="match status" value="1"/>
</dbReference>
<dbReference type="OrthoDB" id="1732691at2759"/>
<proteinExistence type="inferred from homology"/>
<dbReference type="InterPro" id="IPR043132">
    <property type="entry name" value="BCAT-like_C"/>
</dbReference>
<feature type="modified residue" description="N6-(pyridoxal phosphate)lysine" evidence="8">
    <location>
        <position position="208"/>
    </location>
</feature>
<comment type="caution">
    <text evidence="12">The sequence shown here is derived from an EMBL/GenBank/DDBJ whole genome shotgun (WGS) entry which is preliminary data.</text>
</comment>
<dbReference type="EC" id="2.6.1.42" evidence="11"/>
<dbReference type="GO" id="GO:0009098">
    <property type="term" value="P:L-leucine biosynthetic process"/>
    <property type="evidence" value="ECO:0007669"/>
    <property type="project" value="TreeGrafter"/>
</dbReference>
<protein>
    <recommendedName>
        <fullName evidence="11">Branched-chain-amino-acid aminotransferase</fullName>
        <ecNumber evidence="11">2.6.1.42</ecNumber>
    </recommendedName>
</protein>
<dbReference type="Proteomes" id="UP000320762">
    <property type="component" value="Unassembled WGS sequence"/>
</dbReference>
<keyword evidence="4 11" id="KW-0028">Amino-acid biosynthesis</keyword>
<evidence type="ECO:0000256" key="11">
    <source>
        <dbReference type="RuleBase" id="RU004517"/>
    </source>
</evidence>
<evidence type="ECO:0000313" key="13">
    <source>
        <dbReference type="Proteomes" id="UP000320762"/>
    </source>
</evidence>
<dbReference type="InterPro" id="IPR005786">
    <property type="entry name" value="B_amino_transII"/>
</dbReference>
<evidence type="ECO:0000256" key="10">
    <source>
        <dbReference type="RuleBase" id="RU004516"/>
    </source>
</evidence>
<dbReference type="GO" id="GO:0009099">
    <property type="term" value="P:L-valine biosynthetic process"/>
    <property type="evidence" value="ECO:0007669"/>
    <property type="project" value="TreeGrafter"/>
</dbReference>
<keyword evidence="7 11" id="KW-0100">Branched-chain amino acid biosynthesis</keyword>
<keyword evidence="3 11" id="KW-0032">Aminotransferase</keyword>
<dbReference type="PIRSF" id="PIRSF006468">
    <property type="entry name" value="BCAT1"/>
    <property type="match status" value="1"/>
</dbReference>
<evidence type="ECO:0000313" key="12">
    <source>
        <dbReference type="EMBL" id="TRM55780.1"/>
    </source>
</evidence>
<evidence type="ECO:0000256" key="6">
    <source>
        <dbReference type="ARBA" id="ARBA00022898"/>
    </source>
</evidence>
<dbReference type="GO" id="GO:0005739">
    <property type="term" value="C:mitochondrion"/>
    <property type="evidence" value="ECO:0007669"/>
    <property type="project" value="TreeGrafter"/>
</dbReference>
<dbReference type="PROSITE" id="PS00770">
    <property type="entry name" value="AA_TRANSFER_CLASS_4"/>
    <property type="match status" value="1"/>
</dbReference>
<evidence type="ECO:0000256" key="1">
    <source>
        <dbReference type="ARBA" id="ARBA00001933"/>
    </source>
</evidence>
<dbReference type="Gene3D" id="3.20.10.10">
    <property type="entry name" value="D-amino Acid Aminotransferase, subunit A, domain 2"/>
    <property type="match status" value="1"/>
</dbReference>
<name>A0A550BTA5_9AGAR</name>
<dbReference type="SUPFAM" id="SSF56752">
    <property type="entry name" value="D-aminoacid aminotransferase-like PLP-dependent enzymes"/>
    <property type="match status" value="1"/>
</dbReference>
<comment type="catalytic activity">
    <reaction evidence="11">
        <text>L-leucine + 2-oxoglutarate = 4-methyl-2-oxopentanoate + L-glutamate</text>
        <dbReference type="Rhea" id="RHEA:18321"/>
        <dbReference type="ChEBI" id="CHEBI:16810"/>
        <dbReference type="ChEBI" id="CHEBI:17865"/>
        <dbReference type="ChEBI" id="CHEBI:29985"/>
        <dbReference type="ChEBI" id="CHEBI:57427"/>
        <dbReference type="EC" id="2.6.1.42"/>
    </reaction>
</comment>
<evidence type="ECO:0000256" key="7">
    <source>
        <dbReference type="ARBA" id="ARBA00023304"/>
    </source>
</evidence>
<dbReference type="GO" id="GO:0052656">
    <property type="term" value="F:L-isoleucine-2-oxoglutarate transaminase activity"/>
    <property type="evidence" value="ECO:0007669"/>
    <property type="project" value="RHEA"/>
</dbReference>
<dbReference type="EMBL" id="VDMD01000095">
    <property type="protein sequence ID" value="TRM55780.1"/>
    <property type="molecule type" value="Genomic_DNA"/>
</dbReference>
<evidence type="ECO:0000256" key="5">
    <source>
        <dbReference type="ARBA" id="ARBA00022679"/>
    </source>
</evidence>
<dbReference type="PANTHER" id="PTHR11825">
    <property type="entry name" value="SUBGROUP IIII AMINOTRANSFERASE"/>
    <property type="match status" value="1"/>
</dbReference>
<evidence type="ECO:0000256" key="4">
    <source>
        <dbReference type="ARBA" id="ARBA00022605"/>
    </source>
</evidence>
<dbReference type="Gene3D" id="3.30.470.10">
    <property type="match status" value="1"/>
</dbReference>
<keyword evidence="6 10" id="KW-0663">Pyridoxal phosphate</keyword>
<dbReference type="InterPro" id="IPR043131">
    <property type="entry name" value="BCAT-like_N"/>
</dbReference>
<comment type="catalytic activity">
    <reaction evidence="11">
        <text>L-valine + 2-oxoglutarate = 3-methyl-2-oxobutanoate + L-glutamate</text>
        <dbReference type="Rhea" id="RHEA:24813"/>
        <dbReference type="ChEBI" id="CHEBI:11851"/>
        <dbReference type="ChEBI" id="CHEBI:16810"/>
        <dbReference type="ChEBI" id="CHEBI:29985"/>
        <dbReference type="ChEBI" id="CHEBI:57762"/>
        <dbReference type="EC" id="2.6.1.42"/>
    </reaction>
</comment>
<reference evidence="12 13" key="1">
    <citation type="journal article" date="2019" name="New Phytol.">
        <title>Comparative genomics reveals unique wood-decay strategies and fruiting body development in the Schizophyllaceae.</title>
        <authorList>
            <person name="Almasi E."/>
            <person name="Sahu N."/>
            <person name="Krizsan K."/>
            <person name="Balint B."/>
            <person name="Kovacs G.M."/>
            <person name="Kiss B."/>
            <person name="Cseklye J."/>
            <person name="Drula E."/>
            <person name="Henrissat B."/>
            <person name="Nagy I."/>
            <person name="Chovatia M."/>
            <person name="Adam C."/>
            <person name="LaButti K."/>
            <person name="Lipzen A."/>
            <person name="Riley R."/>
            <person name="Grigoriev I.V."/>
            <person name="Nagy L.G."/>
        </authorList>
    </citation>
    <scope>NUCLEOTIDE SEQUENCE [LARGE SCALE GENOMIC DNA]</scope>
    <source>
        <strain evidence="12 13">NL-1724</strain>
    </source>
</reference>
<dbReference type="InterPro" id="IPR018300">
    <property type="entry name" value="Aminotrans_IV_CS"/>
</dbReference>
<dbReference type="GO" id="GO:0052654">
    <property type="term" value="F:L-leucine-2-oxoglutarate transaminase activity"/>
    <property type="evidence" value="ECO:0007669"/>
    <property type="project" value="RHEA"/>
</dbReference>
<dbReference type="InterPro" id="IPR001544">
    <property type="entry name" value="Aminotrans_IV"/>
</dbReference>
<comment type="similarity">
    <text evidence="2 9">Belongs to the class-IV pyridoxal-phosphate-dependent aminotransferase family.</text>
</comment>
<dbReference type="Pfam" id="PF01063">
    <property type="entry name" value="Aminotran_4"/>
    <property type="match status" value="1"/>
</dbReference>
<dbReference type="InterPro" id="IPR036038">
    <property type="entry name" value="Aminotransferase-like"/>
</dbReference>
<sequence length="397" mass="43591">MSVTIAPGMTSRAPLDPSKLVIKRTEVLNAVPEEPVLGQTMTDHMLICEHDPVKGWGAPEIRPYGPLTLLPTANILQYGGNAFEGLKAYVGPDGRPRLFRVEKHMERFARGARRASLPDIEPTAVIELLKRLIAVEARWVPDKPGYGLYIRPTIISTRPYLGLGPSEHAILYIILTPAAPFLGAGRPIALYAEDQHVRAWPGGTGEYKMGINYAGIIGPQAEVQLRGYDQTLWLFGPDRCITEAGIMNFFVVLRREDGDFDLLTPPLDGTILPGITRRSLLELADAHTTGLTTLSGLPAHRKIHTHEVVVTMPQLRTWAEQGTLQEVFCVGTAVIVVPVGRIWFEGEDVNVLRRVQGDAHESTDAPACVSSALRDRLVAIQEGRVDWAGWSVGVDEL</sequence>
<accession>A0A550BTA5</accession>
<evidence type="ECO:0000256" key="9">
    <source>
        <dbReference type="RuleBase" id="RU004106"/>
    </source>
</evidence>
<dbReference type="AlphaFoldDB" id="A0A550BTA5"/>
<keyword evidence="13" id="KW-1185">Reference proteome</keyword>
<comment type="catalytic activity">
    <reaction evidence="11">
        <text>L-isoleucine + 2-oxoglutarate = (S)-3-methyl-2-oxopentanoate + L-glutamate</text>
        <dbReference type="Rhea" id="RHEA:24801"/>
        <dbReference type="ChEBI" id="CHEBI:16810"/>
        <dbReference type="ChEBI" id="CHEBI:29985"/>
        <dbReference type="ChEBI" id="CHEBI:35146"/>
        <dbReference type="ChEBI" id="CHEBI:58045"/>
        <dbReference type="EC" id="2.6.1.42"/>
    </reaction>
</comment>
<dbReference type="GO" id="GO:0052655">
    <property type="term" value="F:L-valine-2-oxoglutarate transaminase activity"/>
    <property type="evidence" value="ECO:0007669"/>
    <property type="project" value="RHEA"/>
</dbReference>
<dbReference type="STRING" id="97359.A0A550BTA5"/>
<gene>
    <name evidence="12" type="ORF">BD626DRAFT_522440</name>
</gene>
<organism evidence="12 13">
    <name type="scientific">Schizophyllum amplum</name>
    <dbReference type="NCBI Taxonomy" id="97359"/>
    <lineage>
        <taxon>Eukaryota</taxon>
        <taxon>Fungi</taxon>
        <taxon>Dikarya</taxon>
        <taxon>Basidiomycota</taxon>
        <taxon>Agaricomycotina</taxon>
        <taxon>Agaricomycetes</taxon>
        <taxon>Agaricomycetidae</taxon>
        <taxon>Agaricales</taxon>
        <taxon>Schizophyllaceae</taxon>
        <taxon>Schizophyllum</taxon>
    </lineage>
</organism>
<keyword evidence="5 11" id="KW-0808">Transferase</keyword>
<evidence type="ECO:0000256" key="2">
    <source>
        <dbReference type="ARBA" id="ARBA00009320"/>
    </source>
</evidence>